<evidence type="ECO:0000313" key="3">
    <source>
        <dbReference type="Proteomes" id="UP000289821"/>
    </source>
</evidence>
<dbReference type="Proteomes" id="UP000289821">
    <property type="component" value="Unassembled WGS sequence"/>
</dbReference>
<sequence length="360" mass="39084">MDLDVLYTPLHFNSTKRLKSFIASATINDTLVSQIVTLAYVGTPTLEYFSGLLFTHNYEGILQSVSFYEEGVLIKRIIRKGNGDNKQGKAGNCINPAEGLAFILEYGIDEYEAYFVYSTCLEETTITAPSSGGDFSGSGGGDIPSGGHQIPVGNSYVGNTSGSGGGGASSPGNSSSPGSPSSITPGEPFWQENVSPSTILISSLSSQLNLNVAQTNWLNALSGTSLLPFQISYFLQLNNNSIEAKNFAKEAIGVLTRLDLLEKKFDEQGINPLNTPWLNELREIVKHSEERLSDDAPEFIRNTINESIDLTLQTMLTATAINLYQNVGDVGNDSEGHKQEVFLMMDKVLLLYYFLSLQTV</sequence>
<organism evidence="2 3">
    <name type="scientific">Leeuwenhoekiella aestuarii</name>
    <dbReference type="NCBI Taxonomy" id="2249426"/>
    <lineage>
        <taxon>Bacteria</taxon>
        <taxon>Pseudomonadati</taxon>
        <taxon>Bacteroidota</taxon>
        <taxon>Flavobacteriia</taxon>
        <taxon>Flavobacteriales</taxon>
        <taxon>Flavobacteriaceae</taxon>
        <taxon>Leeuwenhoekiella</taxon>
    </lineage>
</organism>
<dbReference type="OrthoDB" id="1450227at2"/>
<protein>
    <submittedName>
        <fullName evidence="2">Uncharacterized protein</fullName>
    </submittedName>
</protein>
<gene>
    <name evidence="2" type="ORF">DSM04_101316</name>
</gene>
<feature type="compositionally biased region" description="Low complexity" evidence="1">
    <location>
        <begin position="170"/>
        <end position="182"/>
    </location>
</feature>
<reference evidence="2 3" key="1">
    <citation type="submission" date="2018-07" db="EMBL/GenBank/DDBJ databases">
        <title>Leeuwenhoekiella genomics.</title>
        <authorList>
            <person name="Tahon G."/>
            <person name="Willems A."/>
        </authorList>
    </citation>
    <scope>NUCLEOTIDE SEQUENCE [LARGE SCALE GENOMIC DNA]</scope>
    <source>
        <strain evidence="2 3">R-50232</strain>
    </source>
</reference>
<evidence type="ECO:0000313" key="2">
    <source>
        <dbReference type="EMBL" id="RXG18128.1"/>
    </source>
</evidence>
<proteinExistence type="predicted"/>
<dbReference type="RefSeq" id="WP_128759708.1">
    <property type="nucleotide sequence ID" value="NZ_QOVI01000001.1"/>
</dbReference>
<keyword evidence="3" id="KW-1185">Reference proteome</keyword>
<feature type="compositionally biased region" description="Gly residues" evidence="1">
    <location>
        <begin position="134"/>
        <end position="144"/>
    </location>
</feature>
<comment type="caution">
    <text evidence="2">The sequence shown here is derived from an EMBL/GenBank/DDBJ whole genome shotgun (WGS) entry which is preliminary data.</text>
</comment>
<dbReference type="EMBL" id="QOVI01000001">
    <property type="protein sequence ID" value="RXG18128.1"/>
    <property type="molecule type" value="Genomic_DNA"/>
</dbReference>
<dbReference type="AlphaFoldDB" id="A0A4Q0P056"/>
<evidence type="ECO:0000256" key="1">
    <source>
        <dbReference type="SAM" id="MobiDB-lite"/>
    </source>
</evidence>
<accession>A0A4Q0P056</accession>
<feature type="region of interest" description="Disordered" evidence="1">
    <location>
        <begin position="129"/>
        <end position="188"/>
    </location>
</feature>
<name>A0A4Q0P056_9FLAO</name>